<dbReference type="InterPro" id="IPR023346">
    <property type="entry name" value="Lysozyme-like_dom_sf"/>
</dbReference>
<reference evidence="4 5" key="1">
    <citation type="submission" date="2023-01" db="EMBL/GenBank/DDBJ databases">
        <title>Novel species of the genus Asticcacaulis isolated from rivers.</title>
        <authorList>
            <person name="Lu H."/>
        </authorList>
    </citation>
    <scope>NUCLEOTIDE SEQUENCE [LARGE SCALE GENOMIC DNA]</scope>
    <source>
        <strain evidence="4 5">BYS171W</strain>
    </source>
</reference>
<dbReference type="EMBL" id="JAQQKX010000013">
    <property type="protein sequence ID" value="MDC7684571.1"/>
    <property type="molecule type" value="Genomic_DNA"/>
</dbReference>
<dbReference type="RefSeq" id="WP_272749042.1">
    <property type="nucleotide sequence ID" value="NZ_JAQQKX010000013.1"/>
</dbReference>
<evidence type="ECO:0000256" key="1">
    <source>
        <dbReference type="ARBA" id="ARBA00007734"/>
    </source>
</evidence>
<accession>A0ABT5HWV5</accession>
<comment type="similarity">
    <text evidence="1">Belongs to the transglycosylase Slt family.</text>
</comment>
<name>A0ABT5HWV5_9CAUL</name>
<dbReference type="PANTHER" id="PTHR37423:SF2">
    <property type="entry name" value="MEMBRANE-BOUND LYTIC MUREIN TRANSGLYCOSYLASE C"/>
    <property type="match status" value="1"/>
</dbReference>
<proteinExistence type="inferred from homology"/>
<dbReference type="PANTHER" id="PTHR37423">
    <property type="entry name" value="SOLUBLE LYTIC MUREIN TRANSGLYCOSYLASE-RELATED"/>
    <property type="match status" value="1"/>
</dbReference>
<feature type="domain" description="Transglycosylase SLT" evidence="3">
    <location>
        <begin position="48"/>
        <end position="144"/>
    </location>
</feature>
<organism evidence="4 5">
    <name type="scientific">Asticcacaulis aquaticus</name>
    <dbReference type="NCBI Taxonomy" id="2984212"/>
    <lineage>
        <taxon>Bacteria</taxon>
        <taxon>Pseudomonadati</taxon>
        <taxon>Pseudomonadota</taxon>
        <taxon>Alphaproteobacteria</taxon>
        <taxon>Caulobacterales</taxon>
        <taxon>Caulobacteraceae</taxon>
        <taxon>Asticcacaulis</taxon>
    </lineage>
</organism>
<dbReference type="Pfam" id="PF01464">
    <property type="entry name" value="SLT"/>
    <property type="match status" value="1"/>
</dbReference>
<dbReference type="Proteomes" id="UP001214854">
    <property type="component" value="Unassembled WGS sequence"/>
</dbReference>
<evidence type="ECO:0000313" key="4">
    <source>
        <dbReference type="EMBL" id="MDC7684571.1"/>
    </source>
</evidence>
<dbReference type="InterPro" id="IPR000189">
    <property type="entry name" value="Transglyc_AS"/>
</dbReference>
<protein>
    <submittedName>
        <fullName evidence="4">Lytic transglycosylase domain-containing protein</fullName>
    </submittedName>
</protein>
<sequence length="179" mass="18698">MATVLPGLAQAQVMERGADGEYRTVCASLAPVVVTARATAKTPYAAEIQRAADTYGLSPDLLISVIRQESGFNPNAVSPRGAIGLMQLLPSTAAELGVDPYDPAANIMGGAAYLRRQLDRFDGRIDLALAAYNAGAGAVARHKGVPPYDETRTYVARNLDRLSDGAGVPADPLPTQTCG</sequence>
<evidence type="ECO:0000259" key="3">
    <source>
        <dbReference type="Pfam" id="PF01464"/>
    </source>
</evidence>
<comment type="caution">
    <text evidence="4">The sequence shown here is derived from an EMBL/GenBank/DDBJ whole genome shotgun (WGS) entry which is preliminary data.</text>
</comment>
<comment type="similarity">
    <text evidence="2">Belongs to the virb1 family.</text>
</comment>
<dbReference type="SUPFAM" id="SSF53955">
    <property type="entry name" value="Lysozyme-like"/>
    <property type="match status" value="1"/>
</dbReference>
<evidence type="ECO:0000313" key="5">
    <source>
        <dbReference type="Proteomes" id="UP001214854"/>
    </source>
</evidence>
<gene>
    <name evidence="4" type="ORF">PQU92_14900</name>
</gene>
<dbReference type="InterPro" id="IPR008258">
    <property type="entry name" value="Transglycosylase_SLT_dom_1"/>
</dbReference>
<dbReference type="CDD" id="cd00254">
    <property type="entry name" value="LT-like"/>
    <property type="match status" value="1"/>
</dbReference>
<keyword evidence="5" id="KW-1185">Reference proteome</keyword>
<evidence type="ECO:0000256" key="2">
    <source>
        <dbReference type="ARBA" id="ARBA00009387"/>
    </source>
</evidence>
<dbReference type="PROSITE" id="PS00922">
    <property type="entry name" value="TRANSGLYCOSYLASE"/>
    <property type="match status" value="1"/>
</dbReference>
<dbReference type="Gene3D" id="1.10.530.10">
    <property type="match status" value="1"/>
</dbReference>